<organism evidence="1 2">
    <name type="scientific">Methylococcus capsulatus</name>
    <dbReference type="NCBI Taxonomy" id="414"/>
    <lineage>
        <taxon>Bacteria</taxon>
        <taxon>Pseudomonadati</taxon>
        <taxon>Pseudomonadota</taxon>
        <taxon>Gammaproteobacteria</taxon>
        <taxon>Methylococcales</taxon>
        <taxon>Methylococcaceae</taxon>
        <taxon>Methylococcus</taxon>
    </lineage>
</organism>
<protein>
    <submittedName>
        <fullName evidence="1">Uncharacterized protein</fullName>
    </submittedName>
</protein>
<gene>
    <name evidence="1" type="ORF">MCNOR_0501</name>
</gene>
<evidence type="ECO:0000313" key="2">
    <source>
        <dbReference type="Proteomes" id="UP001158598"/>
    </source>
</evidence>
<dbReference type="EMBL" id="OX458332">
    <property type="protein sequence ID" value="CAI8743137.1"/>
    <property type="molecule type" value="Genomic_DNA"/>
</dbReference>
<sequence length="134" mass="14933">MNAIWTVYQPSTGRILELPKSIPDAYAHLYLGPDRHVIEGAWYPDRHYIGPVGALERPPQETSLDTITIRADGEDVATLSRLPDPCTVEIYGPVRDVIEVEGGVLEFCADVPGRYELVVKAFPWLDFTGMIHAL</sequence>
<proteinExistence type="predicted"/>
<name>A0AA35UG31_METCP</name>
<dbReference type="Proteomes" id="UP001158598">
    <property type="component" value="Chromosome"/>
</dbReference>
<dbReference type="RefSeq" id="WP_282213531.1">
    <property type="nucleotide sequence ID" value="NZ_OX458332.1"/>
</dbReference>
<reference evidence="1" key="1">
    <citation type="submission" date="2023-03" db="EMBL/GenBank/DDBJ databases">
        <authorList>
            <person name="Pearce D."/>
        </authorList>
    </citation>
    <scope>NUCLEOTIDE SEQUENCE</scope>
    <source>
        <strain evidence="1">Mc</strain>
    </source>
</reference>
<accession>A0AA35UG31</accession>
<evidence type="ECO:0000313" key="1">
    <source>
        <dbReference type="EMBL" id="CAI8743137.1"/>
    </source>
</evidence>
<dbReference type="AlphaFoldDB" id="A0AA35UG31"/>